<dbReference type="HAMAP" id="MF_00955">
    <property type="entry name" value="GDP_Man_dehydratase"/>
    <property type="match status" value="1"/>
</dbReference>
<comment type="function">
    <text evidence="6 7">Catalyzes the conversion of GDP-D-mannose to GDP-4-dehydro-6-deoxy-D-mannose.</text>
</comment>
<dbReference type="GO" id="GO:0042351">
    <property type="term" value="P:'de novo' GDP-L-fucose biosynthetic process"/>
    <property type="evidence" value="ECO:0007669"/>
    <property type="project" value="TreeGrafter"/>
</dbReference>
<evidence type="ECO:0000256" key="1">
    <source>
        <dbReference type="ARBA" id="ARBA00000188"/>
    </source>
</evidence>
<dbReference type="OrthoDB" id="9779041at2"/>
<evidence type="ECO:0000313" key="12">
    <source>
        <dbReference type="Proteomes" id="UP000623509"/>
    </source>
</evidence>
<keyword evidence="5 7" id="KW-0456">Lyase</keyword>
<name>A0A272EQU2_9RHOO</name>
<dbReference type="EMBL" id="NMRN01000038">
    <property type="protein sequence ID" value="PAS92451.1"/>
    <property type="molecule type" value="Genomic_DNA"/>
</dbReference>
<dbReference type="EMBL" id="MDUX01000024">
    <property type="protein sequence ID" value="KAF7599290.1"/>
    <property type="molecule type" value="Genomic_DNA"/>
</dbReference>
<dbReference type="EC" id="4.2.1.47" evidence="4 7"/>
<evidence type="ECO:0000259" key="8">
    <source>
        <dbReference type="Pfam" id="PF16363"/>
    </source>
</evidence>
<evidence type="ECO:0000256" key="6">
    <source>
        <dbReference type="ARBA" id="ARBA00059383"/>
    </source>
</evidence>
<accession>A0A272EQU2</accession>
<dbReference type="Pfam" id="PF16363">
    <property type="entry name" value="GDP_Man_Dehyd"/>
    <property type="match status" value="1"/>
</dbReference>
<reference evidence="10 11" key="2">
    <citation type="submission" date="2017-07" db="EMBL/GenBank/DDBJ databases">
        <title>Candidatus Dactylopiibacterium carminicum, a nitrogen-fixing symbiont of the cochineal insect Dactylopius coccus and Dactylopius opuntiae (Hemiptera: Coccoidea: Dactylopiidae).</title>
        <authorList>
            <person name="Vera A."/>
        </authorList>
    </citation>
    <scope>NUCLEOTIDE SEQUENCE [LARGE SCALE GENOMIC DNA]</scope>
    <source>
        <strain evidence="10 11">NFDCM</strain>
    </source>
</reference>
<gene>
    <name evidence="7" type="primary">gmd</name>
    <name evidence="9" type="ORF">BGI27_08920</name>
    <name evidence="10" type="ORF">CGU29_11640</name>
</gene>
<comment type="similarity">
    <text evidence="3 7">Belongs to the NAD(P)-dependent epimerase/dehydratase family. GDP-mannose 4,6-dehydratase subfamily.</text>
</comment>
<dbReference type="InterPro" id="IPR016040">
    <property type="entry name" value="NAD(P)-bd_dom"/>
</dbReference>
<evidence type="ECO:0000256" key="7">
    <source>
        <dbReference type="HAMAP-Rule" id="MF_00955"/>
    </source>
</evidence>
<dbReference type="InterPro" id="IPR036291">
    <property type="entry name" value="NAD(P)-bd_dom_sf"/>
</dbReference>
<comment type="catalytic activity">
    <reaction evidence="1 7">
        <text>GDP-alpha-D-mannose = GDP-4-dehydro-alpha-D-rhamnose + H2O</text>
        <dbReference type="Rhea" id="RHEA:23820"/>
        <dbReference type="ChEBI" id="CHEBI:15377"/>
        <dbReference type="ChEBI" id="CHEBI:57527"/>
        <dbReference type="ChEBI" id="CHEBI:57964"/>
        <dbReference type="EC" id="4.2.1.47"/>
    </reaction>
</comment>
<reference evidence="9 12" key="1">
    <citation type="submission" date="2016-08" db="EMBL/GenBank/DDBJ databases">
        <title>Candidatus Dactylopiibacterium carminicum genome sequence.</title>
        <authorList>
            <person name="Ramirez-Puebla S.T."/>
            <person name="Ormeno-Orrillo E."/>
            <person name="Vera-Ponce De Leon A."/>
            <person name="Luis L."/>
            <person name="Sanchez-Flores A."/>
            <person name="Monica R."/>
            <person name="Martinez-Romero E."/>
        </authorList>
    </citation>
    <scope>NUCLEOTIDE SEQUENCE [LARGE SCALE GENOMIC DNA]</scope>
    <source>
        <strain evidence="9">END1</strain>
    </source>
</reference>
<keyword evidence="7" id="KW-0521">NADP</keyword>
<evidence type="ECO:0000313" key="9">
    <source>
        <dbReference type="EMBL" id="KAF7599290.1"/>
    </source>
</evidence>
<dbReference type="FunFam" id="3.40.50.720:FF:000924">
    <property type="entry name" value="GDP-mannose 4,6 dehydratase"/>
    <property type="match status" value="1"/>
</dbReference>
<evidence type="ECO:0000256" key="2">
    <source>
        <dbReference type="ARBA" id="ARBA00001937"/>
    </source>
</evidence>
<proteinExistence type="inferred from homology"/>
<sequence length="323" mass="35776">MMKALICGVGGQDGSYLARLLLAKGYEVWGTSRDAQIASFANLAQLGVRDAVQVRSMAPNDFRSVLTVLRASEPDEIYFLAGQSSVGLSFEQPVETLESITLGALNLMEAIRLLGRPIRLYHAGSSECFGDVGEVAADETTPFAPRSPYAVAKASAHWLVANYREAYGLFVCNGILFNHESPLRPTRFVTRKIISTACRIAAGSGERLELGRLDIVRDWGWAPEYVEAMWRMLQGEQARDYVIATGQAQSLQDFVAAVFAEFDLDWRAHVCSNPAYFRPTDLAWSQGNPARAEQLLGWRAGFRMRDVVREMVVAEREQMQGKG</sequence>
<feature type="binding site" evidence="7">
    <location>
        <position position="212"/>
    </location>
    <ligand>
        <name>NADP(+)</name>
        <dbReference type="ChEBI" id="CHEBI:58349"/>
    </ligand>
</feature>
<dbReference type="PANTHER" id="PTHR43715">
    <property type="entry name" value="GDP-MANNOSE 4,6-DEHYDRATASE"/>
    <property type="match status" value="1"/>
</dbReference>
<dbReference type="Proteomes" id="UP000623509">
    <property type="component" value="Unassembled WGS sequence"/>
</dbReference>
<evidence type="ECO:0000256" key="4">
    <source>
        <dbReference type="ARBA" id="ARBA00011989"/>
    </source>
</evidence>
<dbReference type="InterPro" id="IPR006368">
    <property type="entry name" value="GDP_Man_deHydtase"/>
</dbReference>
<comment type="cofactor">
    <cofactor evidence="2 7">
        <name>NADP(+)</name>
        <dbReference type="ChEBI" id="CHEBI:58349"/>
    </cofactor>
</comment>
<evidence type="ECO:0000313" key="10">
    <source>
        <dbReference type="EMBL" id="PAS92451.1"/>
    </source>
</evidence>
<evidence type="ECO:0000256" key="5">
    <source>
        <dbReference type="ARBA" id="ARBA00023239"/>
    </source>
</evidence>
<dbReference type="PANTHER" id="PTHR43715:SF1">
    <property type="entry name" value="GDP-MANNOSE 4,6 DEHYDRATASE"/>
    <property type="match status" value="1"/>
</dbReference>
<dbReference type="Proteomes" id="UP000216107">
    <property type="component" value="Unassembled WGS sequence"/>
</dbReference>
<evidence type="ECO:0000256" key="3">
    <source>
        <dbReference type="ARBA" id="ARBA00009263"/>
    </source>
</evidence>
<keyword evidence="12" id="KW-1185">Reference proteome</keyword>
<dbReference type="AlphaFoldDB" id="A0A272EQU2"/>
<dbReference type="GO" id="GO:0008446">
    <property type="term" value="F:GDP-mannose 4,6-dehydratase activity"/>
    <property type="evidence" value="ECO:0007669"/>
    <property type="project" value="UniProtKB-UniRule"/>
</dbReference>
<evidence type="ECO:0000313" key="11">
    <source>
        <dbReference type="Proteomes" id="UP000216107"/>
    </source>
</evidence>
<feature type="domain" description="NAD(P)-binding" evidence="8">
    <location>
        <begin position="5"/>
        <end position="311"/>
    </location>
</feature>
<dbReference type="SUPFAM" id="SSF51735">
    <property type="entry name" value="NAD(P)-binding Rossmann-fold domains"/>
    <property type="match status" value="1"/>
</dbReference>
<dbReference type="Gene3D" id="3.40.50.720">
    <property type="entry name" value="NAD(P)-binding Rossmann-like Domain"/>
    <property type="match status" value="1"/>
</dbReference>
<comment type="caution">
    <text evidence="10">The sequence shown here is derived from an EMBL/GenBank/DDBJ whole genome shotgun (WGS) entry which is preliminary data.</text>
</comment>
<dbReference type="CDD" id="cd05260">
    <property type="entry name" value="GDP_MD_SDR_e"/>
    <property type="match status" value="1"/>
</dbReference>
<dbReference type="GO" id="GO:0070401">
    <property type="term" value="F:NADP+ binding"/>
    <property type="evidence" value="ECO:0007669"/>
    <property type="project" value="UniProtKB-UniRule"/>
</dbReference>
<protein>
    <recommendedName>
        <fullName evidence="4 7">GDP-mannose 4,6-dehydratase</fullName>
        <ecNumber evidence="4 7">4.2.1.47</ecNumber>
    </recommendedName>
    <alternativeName>
        <fullName evidence="7">GDP-D-mannose dehydratase</fullName>
    </alternativeName>
</protein>
<dbReference type="Gene3D" id="3.90.25.10">
    <property type="entry name" value="UDP-galactose 4-epimerase, domain 1"/>
    <property type="match status" value="1"/>
</dbReference>
<comment type="caution">
    <text evidence="7">Lacks conserved residue(s) required for the propagation of feature annotation.</text>
</comment>
<organism evidence="10 11">
    <name type="scientific">Candidatus Dactylopiibacterium carminicum</name>
    <dbReference type="NCBI Taxonomy" id="857335"/>
    <lineage>
        <taxon>Bacteria</taxon>
        <taxon>Pseudomonadati</taxon>
        <taxon>Pseudomonadota</taxon>
        <taxon>Betaproteobacteria</taxon>
        <taxon>Rhodocyclales</taxon>
        <taxon>Rhodocyclaceae</taxon>
        <taxon>Candidatus Dactylopiibacterium</taxon>
    </lineage>
</organism>